<dbReference type="SUPFAM" id="SSF48317">
    <property type="entry name" value="Acid phosphatase/Vanadium-dependent haloperoxidase"/>
    <property type="match status" value="1"/>
</dbReference>
<accession>A0A497XBX6</accession>
<comment type="caution">
    <text evidence="9">The sequence shown here is derived from an EMBL/GenBank/DDBJ whole genome shotgun (WGS) entry which is preliminary data.</text>
</comment>
<dbReference type="SMART" id="SM00014">
    <property type="entry name" value="acidPPc"/>
    <property type="match status" value="1"/>
</dbReference>
<evidence type="ECO:0000256" key="2">
    <source>
        <dbReference type="ARBA" id="ARBA00022475"/>
    </source>
</evidence>
<feature type="transmembrane region" description="Helical" evidence="7">
    <location>
        <begin position="33"/>
        <end position="55"/>
    </location>
</feature>
<keyword evidence="2" id="KW-1003">Cell membrane</keyword>
<dbReference type="GO" id="GO:0016787">
    <property type="term" value="F:hydrolase activity"/>
    <property type="evidence" value="ECO:0007669"/>
    <property type="project" value="UniProtKB-KW"/>
</dbReference>
<evidence type="ECO:0000256" key="6">
    <source>
        <dbReference type="ARBA" id="ARBA00023136"/>
    </source>
</evidence>
<gene>
    <name evidence="9" type="ORF">DFR35_2126</name>
</gene>
<organism evidence="9 10">
    <name type="scientific">Sulfurisoma sediminicola</name>
    <dbReference type="NCBI Taxonomy" id="1381557"/>
    <lineage>
        <taxon>Bacteria</taxon>
        <taxon>Pseudomonadati</taxon>
        <taxon>Pseudomonadota</taxon>
        <taxon>Betaproteobacteria</taxon>
        <taxon>Nitrosomonadales</taxon>
        <taxon>Sterolibacteriaceae</taxon>
        <taxon>Sulfurisoma</taxon>
    </lineage>
</organism>
<dbReference type="Proteomes" id="UP000268908">
    <property type="component" value="Unassembled WGS sequence"/>
</dbReference>
<sequence>MPTGSSPLRRIEHLDLALCLRCNRLSHFPFWRAIFRVVSRLGNGGFWYLLMVLLPSIHGSAAWPVVGRMALAGLVGLLLYRWLKHKTSRPRPCQVYAAVAAAAPALDRFSFPSGHTLHAVSFSLVAVAGFPGLASLLYPFAALVALSRPVLGLHYPSDVLAGALIGAGVAQLVLGVFPT</sequence>
<dbReference type="Gene3D" id="1.20.144.10">
    <property type="entry name" value="Phosphatidic acid phosphatase type 2/haloperoxidase"/>
    <property type="match status" value="1"/>
</dbReference>
<feature type="transmembrane region" description="Helical" evidence="7">
    <location>
        <begin position="61"/>
        <end position="83"/>
    </location>
</feature>
<dbReference type="OrthoDB" id="9801622at2"/>
<keyword evidence="6 7" id="KW-0472">Membrane</keyword>
<dbReference type="Pfam" id="PF01569">
    <property type="entry name" value="PAP2"/>
    <property type="match status" value="1"/>
</dbReference>
<keyword evidence="4" id="KW-0378">Hydrolase</keyword>
<name>A0A497XBX6_9PROT</name>
<evidence type="ECO:0000259" key="8">
    <source>
        <dbReference type="SMART" id="SM00014"/>
    </source>
</evidence>
<reference evidence="9 10" key="1">
    <citation type="submission" date="2018-10" db="EMBL/GenBank/DDBJ databases">
        <title>Genomic Encyclopedia of Type Strains, Phase IV (KMG-IV): sequencing the most valuable type-strain genomes for metagenomic binning, comparative biology and taxonomic classification.</title>
        <authorList>
            <person name="Goeker M."/>
        </authorList>
    </citation>
    <scope>NUCLEOTIDE SEQUENCE [LARGE SCALE GENOMIC DNA]</scope>
    <source>
        <strain evidence="9 10">DSM 26916</strain>
    </source>
</reference>
<evidence type="ECO:0000256" key="7">
    <source>
        <dbReference type="SAM" id="Phobius"/>
    </source>
</evidence>
<dbReference type="PANTHER" id="PTHR14969:SF62">
    <property type="entry name" value="DECAPRENYLPHOSPHORYL-5-PHOSPHORIBOSE PHOSPHATASE RV3807C-RELATED"/>
    <property type="match status" value="1"/>
</dbReference>
<protein>
    <submittedName>
        <fullName evidence="9">Undecaprenyl-diphosphatase</fullName>
    </submittedName>
</protein>
<proteinExistence type="predicted"/>
<feature type="domain" description="Phosphatidic acid phosphatase type 2/haloperoxidase" evidence="8">
    <location>
        <begin position="66"/>
        <end position="174"/>
    </location>
</feature>
<dbReference type="InterPro" id="IPR000326">
    <property type="entry name" value="PAP2/HPO"/>
</dbReference>
<comment type="subcellular location">
    <subcellularLocation>
        <location evidence="1">Cell membrane</location>
        <topology evidence="1">Multi-pass membrane protein</topology>
    </subcellularLocation>
</comment>
<dbReference type="GO" id="GO:0005886">
    <property type="term" value="C:plasma membrane"/>
    <property type="evidence" value="ECO:0007669"/>
    <property type="project" value="UniProtKB-SubCell"/>
</dbReference>
<keyword evidence="3 7" id="KW-0812">Transmembrane</keyword>
<evidence type="ECO:0000256" key="5">
    <source>
        <dbReference type="ARBA" id="ARBA00022989"/>
    </source>
</evidence>
<evidence type="ECO:0000256" key="1">
    <source>
        <dbReference type="ARBA" id="ARBA00004651"/>
    </source>
</evidence>
<dbReference type="AlphaFoldDB" id="A0A497XBX6"/>
<evidence type="ECO:0000313" key="10">
    <source>
        <dbReference type="Proteomes" id="UP000268908"/>
    </source>
</evidence>
<keyword evidence="5 7" id="KW-1133">Transmembrane helix</keyword>
<dbReference type="InterPro" id="IPR036938">
    <property type="entry name" value="PAP2/HPO_sf"/>
</dbReference>
<feature type="transmembrane region" description="Helical" evidence="7">
    <location>
        <begin position="159"/>
        <end position="177"/>
    </location>
</feature>
<dbReference type="EMBL" id="RCCI01000006">
    <property type="protein sequence ID" value="RLJ63502.1"/>
    <property type="molecule type" value="Genomic_DNA"/>
</dbReference>
<keyword evidence="10" id="KW-1185">Reference proteome</keyword>
<evidence type="ECO:0000256" key="4">
    <source>
        <dbReference type="ARBA" id="ARBA00022801"/>
    </source>
</evidence>
<dbReference type="PANTHER" id="PTHR14969">
    <property type="entry name" value="SPHINGOSINE-1-PHOSPHATE PHOSPHOHYDROLASE"/>
    <property type="match status" value="1"/>
</dbReference>
<evidence type="ECO:0000256" key="3">
    <source>
        <dbReference type="ARBA" id="ARBA00022692"/>
    </source>
</evidence>
<evidence type="ECO:0000313" key="9">
    <source>
        <dbReference type="EMBL" id="RLJ63502.1"/>
    </source>
</evidence>
<dbReference type="CDD" id="cd01610">
    <property type="entry name" value="PAP2_like"/>
    <property type="match status" value="1"/>
</dbReference>
<feature type="transmembrane region" description="Helical" evidence="7">
    <location>
        <begin position="123"/>
        <end position="147"/>
    </location>
</feature>